<dbReference type="CDD" id="cd00144">
    <property type="entry name" value="MPP_PPP_family"/>
    <property type="match status" value="1"/>
</dbReference>
<dbReference type="PANTHER" id="PTHR11668:SF300">
    <property type="entry name" value="SERINE_THREONINE-PROTEIN PHOSPHATASE"/>
    <property type="match status" value="1"/>
</dbReference>
<evidence type="ECO:0000259" key="10">
    <source>
        <dbReference type="PROSITE" id="PS00125"/>
    </source>
</evidence>
<dbReference type="PANTHER" id="PTHR11668">
    <property type="entry name" value="SERINE/THREONINE PROTEIN PHOSPHATASE"/>
    <property type="match status" value="1"/>
</dbReference>
<comment type="catalytic activity">
    <reaction evidence="7 8">
        <text>O-phospho-L-threonyl-[protein] + H2O = L-threonyl-[protein] + phosphate</text>
        <dbReference type="Rhea" id="RHEA:47004"/>
        <dbReference type="Rhea" id="RHEA-COMP:11060"/>
        <dbReference type="Rhea" id="RHEA-COMP:11605"/>
        <dbReference type="ChEBI" id="CHEBI:15377"/>
        <dbReference type="ChEBI" id="CHEBI:30013"/>
        <dbReference type="ChEBI" id="CHEBI:43474"/>
        <dbReference type="ChEBI" id="CHEBI:61977"/>
        <dbReference type="EC" id="3.1.3.16"/>
    </reaction>
</comment>
<evidence type="ECO:0000256" key="2">
    <source>
        <dbReference type="ARBA" id="ARBA00022723"/>
    </source>
</evidence>
<evidence type="ECO:0000256" key="6">
    <source>
        <dbReference type="ARBA" id="ARBA00047761"/>
    </source>
</evidence>
<keyword evidence="12" id="KW-1185">Reference proteome</keyword>
<gene>
    <name evidence="11" type="ORF">M9Y10_004325</name>
</gene>
<protein>
    <recommendedName>
        <fullName evidence="8">Serine/threonine-protein phosphatase</fullName>
        <ecNumber evidence="8">3.1.3.16</ecNumber>
    </recommendedName>
</protein>
<dbReference type="SUPFAM" id="SSF56300">
    <property type="entry name" value="Metallo-dependent phosphatases"/>
    <property type="match status" value="1"/>
</dbReference>
<evidence type="ECO:0000313" key="11">
    <source>
        <dbReference type="EMBL" id="KAK8881581.1"/>
    </source>
</evidence>
<keyword evidence="2" id="KW-0479">Metal-binding</keyword>
<keyword evidence="4" id="KW-0904">Protein phosphatase</keyword>
<dbReference type="InterPro" id="IPR006186">
    <property type="entry name" value="Ser/Thr-sp_prot-phosphatase"/>
</dbReference>
<sequence>MNTKLAQQVLNAFRPLLEINIQQCDQIGRNIPIPTFDIDIIIQLLTTAQAIFEKQDMVLELQAPTYVIGDLHGNIFDLIRILNYTALPPHSNLLFLGDYVDRGEYSIDVIILLFALMISHPDNVHLIRGNHEFEEMNFTYGFFNEVDARYKSRDLYDRFNHTFQYMPLVAILNKKVFCVHGGVSPNLPSIQQINKIKRPLENYEGEFIADLVWSDPSKDVKTYEESKRGLGVQFGISTLKQFLEKFKFDRVLRAHQCVFQGISIFGEGLLYTIFSSSNYAEENNNCCGLLFLKPSLRIEIFSLPMLLQIPRKEVSFKHYDCFEPMQLTASDSLALHIGLRQSKERFCLRANTTSLTSQAQRSKSLSFFGNKDQKKSPGAKNSTPIRPLQRSIRPCELPPIHS</sequence>
<dbReference type="Pfam" id="PF00149">
    <property type="entry name" value="Metallophos"/>
    <property type="match status" value="1"/>
</dbReference>
<comment type="cofactor">
    <cofactor evidence="1">
        <name>Mn(2+)</name>
        <dbReference type="ChEBI" id="CHEBI:29035"/>
    </cofactor>
</comment>
<keyword evidence="3 8" id="KW-0378">Hydrolase</keyword>
<accession>A0ABR2JS31</accession>
<dbReference type="Proteomes" id="UP001470230">
    <property type="component" value="Unassembled WGS sequence"/>
</dbReference>
<comment type="catalytic activity">
    <reaction evidence="6">
        <text>O-phospho-L-seryl-[protein] + H2O = L-seryl-[protein] + phosphate</text>
        <dbReference type="Rhea" id="RHEA:20629"/>
        <dbReference type="Rhea" id="RHEA-COMP:9863"/>
        <dbReference type="Rhea" id="RHEA-COMP:11604"/>
        <dbReference type="ChEBI" id="CHEBI:15377"/>
        <dbReference type="ChEBI" id="CHEBI:29999"/>
        <dbReference type="ChEBI" id="CHEBI:43474"/>
        <dbReference type="ChEBI" id="CHEBI:83421"/>
        <dbReference type="EC" id="3.1.3.16"/>
    </reaction>
</comment>
<comment type="caution">
    <text evidence="11">The sequence shown here is derived from an EMBL/GenBank/DDBJ whole genome shotgun (WGS) entry which is preliminary data.</text>
</comment>
<evidence type="ECO:0000256" key="3">
    <source>
        <dbReference type="ARBA" id="ARBA00022801"/>
    </source>
</evidence>
<comment type="similarity">
    <text evidence="8">Belongs to the PPP phosphatase family.</text>
</comment>
<reference evidence="11 12" key="1">
    <citation type="submission" date="2024-04" db="EMBL/GenBank/DDBJ databases">
        <title>Tritrichomonas musculus Genome.</title>
        <authorList>
            <person name="Alves-Ferreira E."/>
            <person name="Grigg M."/>
            <person name="Lorenzi H."/>
            <person name="Galac M."/>
        </authorList>
    </citation>
    <scope>NUCLEOTIDE SEQUENCE [LARGE SCALE GENOMIC DNA]</scope>
    <source>
        <strain evidence="11 12">EAF2021</strain>
    </source>
</reference>
<dbReference type="InterPro" id="IPR004843">
    <property type="entry name" value="Calcineurin-like_PHP"/>
</dbReference>
<dbReference type="InterPro" id="IPR029052">
    <property type="entry name" value="Metallo-depent_PP-like"/>
</dbReference>
<feature type="region of interest" description="Disordered" evidence="9">
    <location>
        <begin position="366"/>
        <end position="402"/>
    </location>
</feature>
<dbReference type="InterPro" id="IPR050341">
    <property type="entry name" value="PP1_catalytic_subunit"/>
</dbReference>
<proteinExistence type="inferred from homology"/>
<keyword evidence="5" id="KW-0464">Manganese</keyword>
<evidence type="ECO:0000256" key="5">
    <source>
        <dbReference type="ARBA" id="ARBA00023211"/>
    </source>
</evidence>
<dbReference type="SMART" id="SM00156">
    <property type="entry name" value="PP2Ac"/>
    <property type="match status" value="1"/>
</dbReference>
<dbReference type="PRINTS" id="PR00114">
    <property type="entry name" value="STPHPHTASE"/>
</dbReference>
<dbReference type="PROSITE" id="PS00125">
    <property type="entry name" value="SER_THR_PHOSPHATASE"/>
    <property type="match status" value="1"/>
</dbReference>
<feature type="domain" description="Serine/threonine specific protein phosphatases" evidence="10">
    <location>
        <begin position="127"/>
        <end position="132"/>
    </location>
</feature>
<evidence type="ECO:0000256" key="4">
    <source>
        <dbReference type="ARBA" id="ARBA00022912"/>
    </source>
</evidence>
<evidence type="ECO:0000256" key="9">
    <source>
        <dbReference type="SAM" id="MobiDB-lite"/>
    </source>
</evidence>
<evidence type="ECO:0000256" key="1">
    <source>
        <dbReference type="ARBA" id="ARBA00001936"/>
    </source>
</evidence>
<dbReference type="EMBL" id="JAPFFF010000010">
    <property type="protein sequence ID" value="KAK8881581.1"/>
    <property type="molecule type" value="Genomic_DNA"/>
</dbReference>
<evidence type="ECO:0000256" key="8">
    <source>
        <dbReference type="RuleBase" id="RU004273"/>
    </source>
</evidence>
<evidence type="ECO:0000313" key="12">
    <source>
        <dbReference type="Proteomes" id="UP001470230"/>
    </source>
</evidence>
<name>A0ABR2JS31_9EUKA</name>
<evidence type="ECO:0000256" key="7">
    <source>
        <dbReference type="ARBA" id="ARBA00048336"/>
    </source>
</evidence>
<organism evidence="11 12">
    <name type="scientific">Tritrichomonas musculus</name>
    <dbReference type="NCBI Taxonomy" id="1915356"/>
    <lineage>
        <taxon>Eukaryota</taxon>
        <taxon>Metamonada</taxon>
        <taxon>Parabasalia</taxon>
        <taxon>Tritrichomonadida</taxon>
        <taxon>Tritrichomonadidae</taxon>
        <taxon>Tritrichomonas</taxon>
    </lineage>
</organism>
<dbReference type="Gene3D" id="3.60.21.10">
    <property type="match status" value="1"/>
</dbReference>
<dbReference type="EC" id="3.1.3.16" evidence="8"/>